<dbReference type="InterPro" id="IPR051458">
    <property type="entry name" value="Cyt/Met_Dipeptidase"/>
</dbReference>
<keyword evidence="2" id="KW-0479">Metal-binding</keyword>
<dbReference type="EC" id="3.5.1.18" evidence="5"/>
<dbReference type="NCBIfam" id="NF005034">
    <property type="entry name" value="PRK06446.1"/>
    <property type="match status" value="1"/>
</dbReference>
<dbReference type="GO" id="GO:0009014">
    <property type="term" value="F:succinyl-diaminopimelate desuccinylase activity"/>
    <property type="evidence" value="ECO:0007669"/>
    <property type="project" value="UniProtKB-EC"/>
</dbReference>
<keyword evidence="6" id="KW-1185">Reference proteome</keyword>
<gene>
    <name evidence="5" type="primary">dapE</name>
    <name evidence="5" type="ORF">NFRAN_0226</name>
</gene>
<evidence type="ECO:0000313" key="6">
    <source>
        <dbReference type="Proteomes" id="UP000294299"/>
    </source>
</evidence>
<dbReference type="Pfam" id="PF07687">
    <property type="entry name" value="M20_dimer"/>
    <property type="match status" value="1"/>
</dbReference>
<evidence type="ECO:0000256" key="2">
    <source>
        <dbReference type="ARBA" id="ARBA00022723"/>
    </source>
</evidence>
<evidence type="ECO:0000259" key="4">
    <source>
        <dbReference type="Pfam" id="PF07687"/>
    </source>
</evidence>
<dbReference type="GO" id="GO:0008233">
    <property type="term" value="F:peptidase activity"/>
    <property type="evidence" value="ECO:0007669"/>
    <property type="project" value="UniProtKB-KW"/>
</dbReference>
<dbReference type="Pfam" id="PF01546">
    <property type="entry name" value="Peptidase_M20"/>
    <property type="match status" value="1"/>
</dbReference>
<evidence type="ECO:0000256" key="3">
    <source>
        <dbReference type="ARBA" id="ARBA00022801"/>
    </source>
</evidence>
<keyword evidence="3 5" id="KW-0378">Hydrolase</keyword>
<dbReference type="EMBL" id="LR216287">
    <property type="protein sequence ID" value="VFJ12547.1"/>
    <property type="molecule type" value="Genomic_DNA"/>
</dbReference>
<dbReference type="Proteomes" id="UP000294299">
    <property type="component" value="Chromosome NFRAN"/>
</dbReference>
<name>A0A484IA39_9ARCH</name>
<dbReference type="Gene3D" id="3.30.70.360">
    <property type="match status" value="1"/>
</dbReference>
<dbReference type="InterPro" id="IPR011650">
    <property type="entry name" value="Peptidase_M20_dimer"/>
</dbReference>
<reference evidence="5 6" key="1">
    <citation type="submission" date="2019-02" db="EMBL/GenBank/DDBJ databases">
        <authorList>
            <person name="Lehtovirta-Morley E L."/>
        </authorList>
    </citation>
    <scope>NUCLEOTIDE SEQUENCE [LARGE SCALE GENOMIC DNA]</scope>
    <source>
        <strain evidence="5">NFRAN1</strain>
    </source>
</reference>
<dbReference type="InterPro" id="IPR002933">
    <property type="entry name" value="Peptidase_M20"/>
</dbReference>
<proteinExistence type="predicted"/>
<dbReference type="Gene3D" id="3.40.630.10">
    <property type="entry name" value="Zn peptidases"/>
    <property type="match status" value="1"/>
</dbReference>
<keyword evidence="1" id="KW-0645">Protease</keyword>
<dbReference type="OrthoDB" id="24854at2157"/>
<evidence type="ECO:0000256" key="1">
    <source>
        <dbReference type="ARBA" id="ARBA00022670"/>
    </source>
</evidence>
<dbReference type="KEGG" id="nfn:NFRAN_0226"/>
<accession>A0A484IA39</accession>
<sequence length="486" mass="54639">MKLLDKLFMSTSFNDDQMDSLVSDLQILIRQPSISATSEGLEQCAILLANLMKNAGIHSELLYLDAVDQLENVNSHNKIPPIVFGEVKSKINPHSETLLFYNHYDVQPVDPIEKWNEDPFSGKVEGNLIYGRGSADDKGELITRLKAVEFFLKNTGDVPCNIKFLIEGEEEIGSPNLSRYLKKYKHRLNSDLVIWESGYVDKDERAIISLGQKGILNTEITVYGPSRDTHSSLAVAIENPAWKLVNLLSYLYDPVGGKILVDGWYDEVKPLSDKELQLLADEPFNEEAFKKEYGVTNFINNQNAYEIKKALAIEPSCNISGLTSGYTRKGVKTILPSSATAKLDFRLVPNMDPRIQFERLLKYLRTTRCFSENEVSVKYLSGEPAYRTPIDNQYVKLVVDSASKIFNGVVLNLSSAGTGPMYAFKEILNVDSICIGSTTLPNKMHSPNEYTNLDLLHKGTNCFIEIIKNFANITTRNTGQSRYYNL</sequence>
<organism evidence="5 6">
    <name type="scientific">Candidatus Nitrosocosmicus franklandianus</name>
    <dbReference type="NCBI Taxonomy" id="1798806"/>
    <lineage>
        <taxon>Archaea</taxon>
        <taxon>Nitrososphaerota</taxon>
        <taxon>Nitrososphaeria</taxon>
        <taxon>Nitrososphaerales</taxon>
        <taxon>Nitrososphaeraceae</taxon>
        <taxon>Candidatus Nitrosocosmicus</taxon>
    </lineage>
</organism>
<dbReference type="PANTHER" id="PTHR43270:SF8">
    <property type="entry name" value="DI- AND TRIPEPTIDASE DUG2-RELATED"/>
    <property type="match status" value="1"/>
</dbReference>
<feature type="domain" description="Peptidase M20 dimerisation" evidence="4">
    <location>
        <begin position="211"/>
        <end position="366"/>
    </location>
</feature>
<protein>
    <submittedName>
        <fullName evidence="5">Succinyl-diaminopimelate desuccinylase</fullName>
        <ecNumber evidence="5">3.5.1.18</ecNumber>
    </submittedName>
</protein>
<dbReference type="PANTHER" id="PTHR43270">
    <property type="entry name" value="BETA-ALA-HIS DIPEPTIDASE"/>
    <property type="match status" value="1"/>
</dbReference>
<dbReference type="GO" id="GO:0046872">
    <property type="term" value="F:metal ion binding"/>
    <property type="evidence" value="ECO:0007669"/>
    <property type="project" value="UniProtKB-KW"/>
</dbReference>
<evidence type="ECO:0000313" key="5">
    <source>
        <dbReference type="EMBL" id="VFJ12547.1"/>
    </source>
</evidence>
<dbReference type="GO" id="GO:0006508">
    <property type="term" value="P:proteolysis"/>
    <property type="evidence" value="ECO:0007669"/>
    <property type="project" value="UniProtKB-KW"/>
</dbReference>
<dbReference type="SUPFAM" id="SSF53187">
    <property type="entry name" value="Zn-dependent exopeptidases"/>
    <property type="match status" value="1"/>
</dbReference>
<dbReference type="AlphaFoldDB" id="A0A484IA39"/>